<dbReference type="InterPro" id="IPR000792">
    <property type="entry name" value="Tscrpt_reg_LuxR_C"/>
</dbReference>
<dbReference type="PANTHER" id="PTHR44688:SF16">
    <property type="entry name" value="DNA-BINDING TRANSCRIPTIONAL ACTIVATOR DEVR_DOSR"/>
    <property type="match status" value="1"/>
</dbReference>
<dbReference type="PROSITE" id="PS50043">
    <property type="entry name" value="HTH_LUXR_2"/>
    <property type="match status" value="1"/>
</dbReference>
<dbReference type="GO" id="GO:0006355">
    <property type="term" value="P:regulation of DNA-templated transcription"/>
    <property type="evidence" value="ECO:0007669"/>
    <property type="project" value="InterPro"/>
</dbReference>
<evidence type="ECO:0000313" key="6">
    <source>
        <dbReference type="Proteomes" id="UP000065220"/>
    </source>
</evidence>
<accession>A0A120KL98</accession>
<dbReference type="STRING" id="111015.AXF14_08430"/>
<keyword evidence="3" id="KW-0804">Transcription</keyword>
<dbReference type="Pfam" id="PF00196">
    <property type="entry name" value="GerE"/>
    <property type="match status" value="1"/>
</dbReference>
<evidence type="ECO:0000256" key="3">
    <source>
        <dbReference type="ARBA" id="ARBA00023163"/>
    </source>
</evidence>
<keyword evidence="1" id="KW-0805">Transcription regulation</keyword>
<evidence type="ECO:0000256" key="1">
    <source>
        <dbReference type="ARBA" id="ARBA00023015"/>
    </source>
</evidence>
<dbReference type="PANTHER" id="PTHR44688">
    <property type="entry name" value="DNA-BINDING TRANSCRIPTIONAL ACTIVATOR DEVR_DOSR"/>
    <property type="match status" value="1"/>
</dbReference>
<dbReference type="OrthoDB" id="134985at2"/>
<organism evidence="5 6">
    <name type="scientific">Actinomyces radicidentis</name>
    <dbReference type="NCBI Taxonomy" id="111015"/>
    <lineage>
        <taxon>Bacteria</taxon>
        <taxon>Bacillati</taxon>
        <taxon>Actinomycetota</taxon>
        <taxon>Actinomycetes</taxon>
        <taxon>Actinomycetales</taxon>
        <taxon>Actinomycetaceae</taxon>
        <taxon>Actinomyces</taxon>
    </lineage>
</organism>
<evidence type="ECO:0000313" key="5">
    <source>
        <dbReference type="EMBL" id="AMD87605.1"/>
    </source>
</evidence>
<feature type="domain" description="HTH luxR-type" evidence="4">
    <location>
        <begin position="782"/>
        <end position="847"/>
    </location>
</feature>
<protein>
    <recommendedName>
        <fullName evidence="4">HTH luxR-type domain-containing protein</fullName>
    </recommendedName>
</protein>
<dbReference type="SUPFAM" id="SSF46894">
    <property type="entry name" value="C-terminal effector domain of the bipartite response regulators"/>
    <property type="match status" value="1"/>
</dbReference>
<evidence type="ECO:0000256" key="2">
    <source>
        <dbReference type="ARBA" id="ARBA00023125"/>
    </source>
</evidence>
<reference evidence="6" key="1">
    <citation type="submission" date="2016-02" db="EMBL/GenBank/DDBJ databases">
        <authorList>
            <person name="Holder M.E."/>
            <person name="Ajami N.J."/>
            <person name="Petrosino J.F."/>
        </authorList>
    </citation>
    <scope>NUCLEOTIDE SEQUENCE [LARGE SCALE GENOMIC DNA]</scope>
    <source>
        <strain evidence="6">CCUG 36733</strain>
    </source>
</reference>
<dbReference type="KEGG" id="ard:AXF14_08430"/>
<gene>
    <name evidence="5" type="ORF">AXF14_08430</name>
</gene>
<dbReference type="Proteomes" id="UP000065220">
    <property type="component" value="Chromosome"/>
</dbReference>
<dbReference type="InterPro" id="IPR036388">
    <property type="entry name" value="WH-like_DNA-bd_sf"/>
</dbReference>
<name>A0A120KL98_ACTRD</name>
<dbReference type="EMBL" id="CP014228">
    <property type="protein sequence ID" value="AMD87605.1"/>
    <property type="molecule type" value="Genomic_DNA"/>
</dbReference>
<dbReference type="RefSeq" id="WP_067942465.1">
    <property type="nucleotide sequence ID" value="NZ_CP014228.1"/>
</dbReference>
<keyword evidence="2" id="KW-0238">DNA-binding</keyword>
<dbReference type="SMART" id="SM00421">
    <property type="entry name" value="HTH_LUXR"/>
    <property type="match status" value="1"/>
</dbReference>
<dbReference type="CDD" id="cd06170">
    <property type="entry name" value="LuxR_C_like"/>
    <property type="match status" value="1"/>
</dbReference>
<keyword evidence="6" id="KW-1185">Reference proteome</keyword>
<proteinExistence type="predicted"/>
<dbReference type="InterPro" id="IPR016032">
    <property type="entry name" value="Sig_transdc_resp-reg_C-effctor"/>
</dbReference>
<sequence length="849" mass="91293">MSTTLDRVVGVVAPRLADLLAEGETAILHAPHEFAPIEIGEAALELLDRGEPRDRYDVRKAADVLRLMPLLVRRKPIFLTWDEHLVMEQSAVGRLVSQIIDSAGVMPPVLAVVEVDIAVPDVYVPFDLNLSQSVLVLSPADIVEVGGGEIPPLVARRIHQATGGVPRLVAAAVEDALSIGPSAIIEAVRPTSAGLGTAAGGDSDAGELVQVSRAWAERLMPQYADDELMQLHAWLIPLHARGLAALAGSVLGRPVTPAEVRSCHDAGAFVSTAPGLPRALPTTLARALAAVSSEQDALAARSMRRAVSRAAAEEGNELTPLERIWLLTSISAWAGLNGVLGRKMVHLVLLSGTQLAELAQYWPEQIPQEWEYLAAATSFADGSWLTGHRQLPLPWLELMYLFNAEDPAGRGDDAQIVLDHLVRGVAQAQSPDIEEVRAAVVAGHEMLRRLTSESHHRLVDPAAPPSFSRPKAALVCYALLGQADAYLSIARLGSAQECVNEATALAGAANLDAYSAPSLMAGLTARSAVLAAKAGVHDRAAHFLGQYEEVVAVTASRDTEPEQIISISRRYRDDWHRLGSDAVDVLEPSDVEISVVPQYLPLEVEAEGLSLLLARGPVVASQWLKAFLARARWINLLSWEWWSLHATLAMIEVRQGNSEAAQRWVEGGTLPESMSLVIRAGIELNNGNAEQANQLADRAAALPDTPERWRLAAYGVKIATMAATRDLENGTELLARLPQWRTSLSVVALLPAAGRRAVVDQLGEEYADVPGLRLDDAAPVRREPAEIELTPRQMDVLRGLEAGKTASEIADDLVLGRETIRTTTKALYKRLGVHSKASALQVARSVGLI</sequence>
<dbReference type="AlphaFoldDB" id="A0A120KL98"/>
<dbReference type="Gene3D" id="1.10.10.10">
    <property type="entry name" value="Winged helix-like DNA-binding domain superfamily/Winged helix DNA-binding domain"/>
    <property type="match status" value="1"/>
</dbReference>
<dbReference type="GO" id="GO:0003677">
    <property type="term" value="F:DNA binding"/>
    <property type="evidence" value="ECO:0007669"/>
    <property type="project" value="UniProtKB-KW"/>
</dbReference>
<evidence type="ECO:0000259" key="4">
    <source>
        <dbReference type="PROSITE" id="PS50043"/>
    </source>
</evidence>